<reference evidence="2" key="1">
    <citation type="submission" date="2018-05" db="EMBL/GenBank/DDBJ databases">
        <title>Complete genome sequnece of Akkermansia muciniphila EB-AMDK-40.</title>
        <authorList>
            <person name="Nam Y.-D."/>
            <person name="Chung W.-H."/>
            <person name="Park Y.S."/>
            <person name="Kang J."/>
        </authorList>
    </citation>
    <scope>NUCLEOTIDE SEQUENCE</scope>
    <source>
        <strain evidence="2">EB-AMDK-40</strain>
    </source>
</reference>
<name>A0AAE6T8F1_9BACT</name>
<feature type="region of interest" description="Disordered" evidence="1">
    <location>
        <begin position="1"/>
        <end position="24"/>
    </location>
</feature>
<sequence>MRNNQHNQQKEKQLPPKLTPDPDGTTFTITLKDVITEDGHHAVSIMCDPGGKLEKLSVAQIVGHETMDELGRNMPNIIEMGKTVTRLNQEGQQ</sequence>
<dbReference type="AlphaFoldDB" id="A0AAE6T8F1"/>
<organism evidence="2 3">
    <name type="scientific">Akkermansia massiliensis</name>
    <dbReference type="NCBI Taxonomy" id="2927224"/>
    <lineage>
        <taxon>Bacteria</taxon>
        <taxon>Pseudomonadati</taxon>
        <taxon>Verrucomicrobiota</taxon>
        <taxon>Verrucomicrobiia</taxon>
        <taxon>Verrucomicrobiales</taxon>
        <taxon>Akkermansiaceae</taxon>
        <taxon>Akkermansia</taxon>
    </lineage>
</organism>
<evidence type="ECO:0000256" key="1">
    <source>
        <dbReference type="SAM" id="MobiDB-lite"/>
    </source>
</evidence>
<gene>
    <name evidence="2" type="ORF">DMI76_00885</name>
</gene>
<proteinExistence type="predicted"/>
<dbReference type="EMBL" id="CP029701">
    <property type="protein sequence ID" value="QHV62019.1"/>
    <property type="molecule type" value="Genomic_DNA"/>
</dbReference>
<evidence type="ECO:0000313" key="3">
    <source>
        <dbReference type="Proteomes" id="UP000642553"/>
    </source>
</evidence>
<accession>A0AAE6T8F1</accession>
<evidence type="ECO:0000313" key="2">
    <source>
        <dbReference type="EMBL" id="QHV62019.1"/>
    </source>
</evidence>
<protein>
    <submittedName>
        <fullName evidence="2">Uncharacterized protein</fullName>
    </submittedName>
</protein>
<dbReference type="Proteomes" id="UP000642553">
    <property type="component" value="Chromosome"/>
</dbReference>
<dbReference type="RefSeq" id="WP_205575902.1">
    <property type="nucleotide sequence ID" value="NZ_CP029701.1"/>
</dbReference>